<accession>C0GE52</accession>
<organism evidence="1 2">
    <name type="scientific">Dethiobacter alkaliphilus AHT 1</name>
    <dbReference type="NCBI Taxonomy" id="555088"/>
    <lineage>
        <taxon>Bacteria</taxon>
        <taxon>Bacillati</taxon>
        <taxon>Bacillota</taxon>
        <taxon>Dethiobacteria</taxon>
        <taxon>Dethiobacterales</taxon>
        <taxon>Dethiobacteraceae</taxon>
        <taxon>Dethiobacter</taxon>
    </lineage>
</organism>
<reference evidence="1 2" key="1">
    <citation type="submission" date="2009-02" db="EMBL/GenBank/DDBJ databases">
        <title>Sequencing of the draft genome and assembly of Dethiobacter alkaliphilus AHT 1.</title>
        <authorList>
            <consortium name="US DOE Joint Genome Institute (JGI-PGF)"/>
            <person name="Lucas S."/>
            <person name="Copeland A."/>
            <person name="Lapidus A."/>
            <person name="Glavina del Rio T."/>
            <person name="Dalin E."/>
            <person name="Tice H."/>
            <person name="Bruce D."/>
            <person name="Goodwin L."/>
            <person name="Pitluck S."/>
            <person name="Larimer F."/>
            <person name="Land M.L."/>
            <person name="Hauser L."/>
            <person name="Muyzer G."/>
        </authorList>
    </citation>
    <scope>NUCLEOTIDE SEQUENCE [LARGE SCALE GENOMIC DNA]</scope>
    <source>
        <strain evidence="1 2">AHT 1</strain>
    </source>
</reference>
<dbReference type="AlphaFoldDB" id="C0GE52"/>
<protein>
    <submittedName>
        <fullName evidence="1">Uncharacterized protein</fullName>
    </submittedName>
</protein>
<gene>
    <name evidence="1" type="ORF">DealDRAFT_0761</name>
</gene>
<dbReference type="STRING" id="555088.DealDRAFT_0761"/>
<name>C0GE52_DETAL</name>
<comment type="caution">
    <text evidence="1">The sequence shown here is derived from an EMBL/GenBank/DDBJ whole genome shotgun (WGS) entry which is preliminary data.</text>
</comment>
<proteinExistence type="predicted"/>
<keyword evidence="2" id="KW-1185">Reference proteome</keyword>
<evidence type="ECO:0000313" key="2">
    <source>
        <dbReference type="Proteomes" id="UP000006443"/>
    </source>
</evidence>
<evidence type="ECO:0000313" key="1">
    <source>
        <dbReference type="EMBL" id="EEG78346.1"/>
    </source>
</evidence>
<sequence>MEEVVHELQYAHRVVVDQDNGVVTYWKDVDGELKRYRLYLQGRQLLVDLPGGPAVPLAGCVERLWVQPGGTLRQGEVLMLVVRTSWEGYGVVLRSAVEPRNLEVGL</sequence>
<dbReference type="Proteomes" id="UP000006443">
    <property type="component" value="Unassembled WGS sequence"/>
</dbReference>
<dbReference type="EMBL" id="ACJM01000003">
    <property type="protein sequence ID" value="EEG78346.1"/>
    <property type="molecule type" value="Genomic_DNA"/>
</dbReference>